<feature type="compositionally biased region" description="Basic and acidic residues" evidence="1">
    <location>
        <begin position="137"/>
        <end position="146"/>
    </location>
</feature>
<gene>
    <name evidence="2" type="ORF">PBY51_000136</name>
</gene>
<evidence type="ECO:0000313" key="3">
    <source>
        <dbReference type="Proteomes" id="UP001346869"/>
    </source>
</evidence>
<keyword evidence="3" id="KW-1185">Reference proteome</keyword>
<name>A0AAN7XLN6_ELEMC</name>
<reference evidence="2 3" key="1">
    <citation type="journal article" date="2023" name="Genes (Basel)">
        <title>Chromosome-Level Genome Assembly and Circadian Gene Repertoire of the Patagonia Blennie Eleginops maclovinus-The Closest Ancestral Proxy of Antarctic Cryonotothenioids.</title>
        <authorList>
            <person name="Cheng C.C."/>
            <person name="Rivera-Colon A.G."/>
            <person name="Minhas B.F."/>
            <person name="Wilson L."/>
            <person name="Rayamajhi N."/>
            <person name="Vargas-Chacoff L."/>
            <person name="Catchen J.M."/>
        </authorList>
    </citation>
    <scope>NUCLEOTIDE SEQUENCE [LARGE SCALE GENOMIC DNA]</scope>
    <source>
        <strain evidence="2">JMC-PN-2008</strain>
    </source>
</reference>
<feature type="region of interest" description="Disordered" evidence="1">
    <location>
        <begin position="1"/>
        <end position="240"/>
    </location>
</feature>
<organism evidence="2 3">
    <name type="scientific">Eleginops maclovinus</name>
    <name type="common">Patagonian blennie</name>
    <name type="synonym">Eleginus maclovinus</name>
    <dbReference type="NCBI Taxonomy" id="56733"/>
    <lineage>
        <taxon>Eukaryota</taxon>
        <taxon>Metazoa</taxon>
        <taxon>Chordata</taxon>
        <taxon>Craniata</taxon>
        <taxon>Vertebrata</taxon>
        <taxon>Euteleostomi</taxon>
        <taxon>Actinopterygii</taxon>
        <taxon>Neopterygii</taxon>
        <taxon>Teleostei</taxon>
        <taxon>Neoteleostei</taxon>
        <taxon>Acanthomorphata</taxon>
        <taxon>Eupercaria</taxon>
        <taxon>Perciformes</taxon>
        <taxon>Notothenioidei</taxon>
        <taxon>Eleginopidae</taxon>
        <taxon>Eleginops</taxon>
    </lineage>
</organism>
<feature type="region of interest" description="Disordered" evidence="1">
    <location>
        <begin position="377"/>
        <end position="466"/>
    </location>
</feature>
<dbReference type="AlphaFoldDB" id="A0AAN7XLN6"/>
<sequence length="466" mass="50539">MERPAGAEGNVPVYNAPDEEEVGEVRNAVEDEGEAAVVVAGCGHGLIEEEEEEEEGEETEEEEEDDEEVQEEQEEDEEEDQEEDEDTEDEGDADIGRLSPLVQQLPQVNSLQAFLRNFPPGLPGPHGDGPLEASLLQEEHPEEHSSNEAPSTSGVCRPMVPTLHQLPLPDVWRAILPEKAQPSPPPRSEESAPSGLGFSTKRTREEDSNDEAPSNFGQGFSKRTKEQDSRDSAPSTSGLCRPIVATFGRHPHRVNFCQLLGSSFGVAPLEASALQVEHPEEGPPSPPPRSEESAPSGLGFSTKRTREEDSNDEAPSNFGQGFSKRTKEQDSRDSAPSTSGLCRPIVATFGRHPHLVNFCQLLGSSFGVAPLEASALQVEHPEEAPPSPTPRSEESAPSGLGFSTKRTREEDSRDEAPSIFGLGFSTKRTREEDSSDEAPSTSGLGPPMDKKSRLEDHRIVEDSDSD</sequence>
<evidence type="ECO:0000313" key="2">
    <source>
        <dbReference type="EMBL" id="KAK5863079.1"/>
    </source>
</evidence>
<proteinExistence type="predicted"/>
<dbReference type="EMBL" id="JAUZQC010000011">
    <property type="protein sequence ID" value="KAK5863079.1"/>
    <property type="molecule type" value="Genomic_DNA"/>
</dbReference>
<feature type="compositionally biased region" description="Basic and acidic residues" evidence="1">
    <location>
        <begin position="448"/>
        <end position="466"/>
    </location>
</feature>
<dbReference type="Proteomes" id="UP001346869">
    <property type="component" value="Unassembled WGS sequence"/>
</dbReference>
<reference evidence="2 3" key="2">
    <citation type="journal article" date="2023" name="Mol. Biol. Evol.">
        <title>Genomics of Secondarily Temperate Adaptation in the Only Non-Antarctic Icefish.</title>
        <authorList>
            <person name="Rivera-Colon A.G."/>
            <person name="Rayamajhi N."/>
            <person name="Minhas B.F."/>
            <person name="Madrigal G."/>
            <person name="Bilyk K.T."/>
            <person name="Yoon V."/>
            <person name="Hune M."/>
            <person name="Gregory S."/>
            <person name="Cheng C.H.C."/>
            <person name="Catchen J.M."/>
        </authorList>
    </citation>
    <scope>NUCLEOTIDE SEQUENCE [LARGE SCALE GENOMIC DNA]</scope>
    <source>
        <strain evidence="2">JMC-PN-2008</strain>
    </source>
</reference>
<comment type="caution">
    <text evidence="2">The sequence shown here is derived from an EMBL/GenBank/DDBJ whole genome shotgun (WGS) entry which is preliminary data.</text>
</comment>
<feature type="compositionally biased region" description="Basic and acidic residues" evidence="1">
    <location>
        <begin position="406"/>
        <end position="416"/>
    </location>
</feature>
<feature type="compositionally biased region" description="Polar residues" evidence="1">
    <location>
        <begin position="101"/>
        <end position="112"/>
    </location>
</feature>
<accession>A0AAN7XLN6</accession>
<protein>
    <submittedName>
        <fullName evidence="2">Uncharacterized protein</fullName>
    </submittedName>
</protein>
<feature type="compositionally biased region" description="Acidic residues" evidence="1">
    <location>
        <begin position="48"/>
        <end position="93"/>
    </location>
</feature>
<evidence type="ECO:0000256" key="1">
    <source>
        <dbReference type="SAM" id="MobiDB-lite"/>
    </source>
</evidence>
<feature type="region of interest" description="Disordered" evidence="1">
    <location>
        <begin position="274"/>
        <end position="340"/>
    </location>
</feature>